<dbReference type="Gene3D" id="2.10.50.30">
    <property type="entry name" value="GPCR, family 3, nine cysteines domain"/>
    <property type="match status" value="1"/>
</dbReference>
<keyword evidence="9" id="KW-1185">Reference proteome</keyword>
<dbReference type="InterPro" id="IPR038550">
    <property type="entry name" value="GPCR_3_9-Cys_sf"/>
</dbReference>
<feature type="transmembrane region" description="Helical" evidence="6">
    <location>
        <begin position="166"/>
        <end position="189"/>
    </location>
</feature>
<dbReference type="Pfam" id="PF00003">
    <property type="entry name" value="7tm_3"/>
    <property type="match status" value="1"/>
</dbReference>
<dbReference type="PROSITE" id="PS50259">
    <property type="entry name" value="G_PROTEIN_RECEP_F3_4"/>
    <property type="match status" value="1"/>
</dbReference>
<accession>A0ABN9KXR4</accession>
<dbReference type="PANTHER" id="PTHR24061">
    <property type="entry name" value="CALCIUM-SENSING RECEPTOR-RELATED"/>
    <property type="match status" value="1"/>
</dbReference>
<evidence type="ECO:0000256" key="5">
    <source>
        <dbReference type="ARBA" id="ARBA00023180"/>
    </source>
</evidence>
<dbReference type="InterPro" id="IPR000068">
    <property type="entry name" value="GPCR_3_Ca_sens_rcpt-rel"/>
</dbReference>
<evidence type="ECO:0000313" key="9">
    <source>
        <dbReference type="Proteomes" id="UP001176940"/>
    </source>
</evidence>
<feature type="transmembrane region" description="Helical" evidence="6">
    <location>
        <begin position="131"/>
        <end position="154"/>
    </location>
</feature>
<feature type="transmembrane region" description="Helical" evidence="6">
    <location>
        <begin position="210"/>
        <end position="228"/>
    </location>
</feature>
<evidence type="ECO:0000256" key="6">
    <source>
        <dbReference type="SAM" id="Phobius"/>
    </source>
</evidence>
<dbReference type="PANTHER" id="PTHR24061:SF559">
    <property type="entry name" value="EXTRACELLULAR CALCIUM-SENSING RECEPTOR-LIKE"/>
    <property type="match status" value="1"/>
</dbReference>
<feature type="domain" description="G-protein coupled receptors family 3 profile" evidence="7">
    <location>
        <begin position="95"/>
        <end position="359"/>
    </location>
</feature>
<dbReference type="InterPro" id="IPR004073">
    <property type="entry name" value="GPCR_3_vmron_rcpt_2"/>
</dbReference>
<evidence type="ECO:0000256" key="1">
    <source>
        <dbReference type="ARBA" id="ARBA00004141"/>
    </source>
</evidence>
<gene>
    <name evidence="8" type="ORF">RIMI_LOCUS2643035</name>
</gene>
<evidence type="ECO:0000259" key="7">
    <source>
        <dbReference type="PROSITE" id="PS50259"/>
    </source>
</evidence>
<dbReference type="InterPro" id="IPR017978">
    <property type="entry name" value="GPCR_3_C"/>
</dbReference>
<dbReference type="PRINTS" id="PR00248">
    <property type="entry name" value="GPCRMGR"/>
</dbReference>
<name>A0ABN9KXR4_9NEOB</name>
<evidence type="ECO:0000313" key="8">
    <source>
        <dbReference type="EMBL" id="CAJ0925972.1"/>
    </source>
</evidence>
<proteinExistence type="predicted"/>
<keyword evidence="2 6" id="KW-0812">Transmembrane</keyword>
<comment type="subcellular location">
    <subcellularLocation>
        <location evidence="1">Membrane</location>
        <topology evidence="1">Multi-pass membrane protein</topology>
    </subcellularLocation>
</comment>
<dbReference type="PRINTS" id="PR01535">
    <property type="entry name" value="VOMERONASL2R"/>
</dbReference>
<comment type="caution">
    <text evidence="8">The sequence shown here is derived from an EMBL/GenBank/DDBJ whole genome shotgun (WGS) entry which is preliminary data.</text>
</comment>
<feature type="transmembrane region" description="Helical" evidence="6">
    <location>
        <begin position="321"/>
        <end position="345"/>
    </location>
</feature>
<keyword evidence="3 6" id="KW-1133">Transmembrane helix</keyword>
<dbReference type="InterPro" id="IPR000337">
    <property type="entry name" value="GPCR_3"/>
</dbReference>
<keyword evidence="4 6" id="KW-0472">Membrane</keyword>
<evidence type="ECO:0000256" key="4">
    <source>
        <dbReference type="ARBA" id="ARBA00023136"/>
    </source>
</evidence>
<reference evidence="8" key="1">
    <citation type="submission" date="2023-07" db="EMBL/GenBank/DDBJ databases">
        <authorList>
            <person name="Stuckert A."/>
        </authorList>
    </citation>
    <scope>NUCLEOTIDE SEQUENCE</scope>
</reference>
<evidence type="ECO:0000256" key="3">
    <source>
        <dbReference type="ARBA" id="ARBA00022989"/>
    </source>
</evidence>
<feature type="transmembrane region" description="Helical" evidence="6">
    <location>
        <begin position="97"/>
        <end position="119"/>
    </location>
</feature>
<protein>
    <recommendedName>
        <fullName evidence="7">G-protein coupled receptors family 3 profile domain-containing protein</fullName>
    </recommendedName>
</protein>
<dbReference type="Proteomes" id="UP001176940">
    <property type="component" value="Unassembled WGS sequence"/>
</dbReference>
<feature type="transmembrane region" description="Helical" evidence="6">
    <location>
        <begin position="289"/>
        <end position="309"/>
    </location>
</feature>
<sequence>MGHTQQPLFGISYHLNCPLDVDTNRRMEDKVWTINEQHISESGQPLELMCKLFLPFSSISDSNDCLECQWNEWSNFQKTRCLQKHIDFLSYEDPLGATLAGTTIFSSFIPNLILRLFILHKSTPIVKANNYVLSCLLLISLSFCFLSSLAFIGYPQTEKCLLRQATFGLVFTICVSCILAKTIMVMFAFMATRPGSVMRKWTHPRVSYTIIFSCTLLQFILCISWLSLAPPFPQYNIKSQPTLIIIECNEGSPIAFWTMLGYLFLLAMTSFIVAFLARKLPGTFNEAQFITFSMLAFLSVWISYIPASLSAQGKYKVAMEIFAILISSWALVVCMFFPKCFIILLRPDMNSKGHLMRRDRE</sequence>
<evidence type="ECO:0000256" key="2">
    <source>
        <dbReference type="ARBA" id="ARBA00022692"/>
    </source>
</evidence>
<feature type="transmembrane region" description="Helical" evidence="6">
    <location>
        <begin position="254"/>
        <end position="277"/>
    </location>
</feature>
<dbReference type="EMBL" id="CAUEEQ010003754">
    <property type="protein sequence ID" value="CAJ0925972.1"/>
    <property type="molecule type" value="Genomic_DNA"/>
</dbReference>
<keyword evidence="5" id="KW-0325">Glycoprotein</keyword>
<organism evidence="8 9">
    <name type="scientific">Ranitomeya imitator</name>
    <name type="common">mimic poison frog</name>
    <dbReference type="NCBI Taxonomy" id="111125"/>
    <lineage>
        <taxon>Eukaryota</taxon>
        <taxon>Metazoa</taxon>
        <taxon>Chordata</taxon>
        <taxon>Craniata</taxon>
        <taxon>Vertebrata</taxon>
        <taxon>Euteleostomi</taxon>
        <taxon>Amphibia</taxon>
        <taxon>Batrachia</taxon>
        <taxon>Anura</taxon>
        <taxon>Neobatrachia</taxon>
        <taxon>Hyloidea</taxon>
        <taxon>Dendrobatidae</taxon>
        <taxon>Dendrobatinae</taxon>
        <taxon>Ranitomeya</taxon>
    </lineage>
</organism>